<reference evidence="1" key="1">
    <citation type="journal article" date="2021" name="Sci. Adv.">
        <title>The American lobster genome reveals insights on longevity, neural, and immune adaptations.</title>
        <authorList>
            <person name="Polinski J.M."/>
            <person name="Zimin A.V."/>
            <person name="Clark K.F."/>
            <person name="Kohn A.B."/>
            <person name="Sadowski N."/>
            <person name="Timp W."/>
            <person name="Ptitsyn A."/>
            <person name="Khanna P."/>
            <person name="Romanova D.Y."/>
            <person name="Williams P."/>
            <person name="Greenwood S.J."/>
            <person name="Moroz L.L."/>
            <person name="Walt D.R."/>
            <person name="Bodnar A.G."/>
        </authorList>
    </citation>
    <scope>NUCLEOTIDE SEQUENCE</scope>
    <source>
        <strain evidence="1">GMGI-L3</strain>
    </source>
</reference>
<comment type="caution">
    <text evidence="1">The sequence shown here is derived from an EMBL/GenBank/DDBJ whole genome shotgun (WGS) entry which is preliminary data.</text>
</comment>
<evidence type="ECO:0000313" key="2">
    <source>
        <dbReference type="Proteomes" id="UP000747542"/>
    </source>
</evidence>
<protein>
    <submittedName>
        <fullName evidence="1">Uncharacterized protein</fullName>
    </submittedName>
</protein>
<sequence length="118" mass="13662">WGHPYHRVLPKGGRIAPENSRILRQQTVGFCPQNSKILPQKTIGFRPQYGYGRILARNLVGFRLRRWKESAPEDDRILLQNTDSAPEYARILPKETVGYRSRKRYDSVSVDGRILSPE</sequence>
<accession>A0A8J5JP78</accession>
<gene>
    <name evidence="1" type="ORF">Hamer_G021142</name>
</gene>
<organism evidence="1 2">
    <name type="scientific">Homarus americanus</name>
    <name type="common">American lobster</name>
    <dbReference type="NCBI Taxonomy" id="6706"/>
    <lineage>
        <taxon>Eukaryota</taxon>
        <taxon>Metazoa</taxon>
        <taxon>Ecdysozoa</taxon>
        <taxon>Arthropoda</taxon>
        <taxon>Crustacea</taxon>
        <taxon>Multicrustacea</taxon>
        <taxon>Malacostraca</taxon>
        <taxon>Eumalacostraca</taxon>
        <taxon>Eucarida</taxon>
        <taxon>Decapoda</taxon>
        <taxon>Pleocyemata</taxon>
        <taxon>Astacidea</taxon>
        <taxon>Nephropoidea</taxon>
        <taxon>Nephropidae</taxon>
        <taxon>Homarus</taxon>
    </lineage>
</organism>
<proteinExistence type="predicted"/>
<name>A0A8J5JP78_HOMAM</name>
<dbReference type="Proteomes" id="UP000747542">
    <property type="component" value="Unassembled WGS sequence"/>
</dbReference>
<keyword evidence="2" id="KW-1185">Reference proteome</keyword>
<evidence type="ECO:0000313" key="1">
    <source>
        <dbReference type="EMBL" id="KAG7159761.1"/>
    </source>
</evidence>
<feature type="non-terminal residue" evidence="1">
    <location>
        <position position="1"/>
    </location>
</feature>
<feature type="non-terminal residue" evidence="1">
    <location>
        <position position="118"/>
    </location>
</feature>
<dbReference type="AlphaFoldDB" id="A0A8J5JP78"/>
<dbReference type="EMBL" id="JAHLQT010032328">
    <property type="protein sequence ID" value="KAG7159761.1"/>
    <property type="molecule type" value="Genomic_DNA"/>
</dbReference>